<feature type="signal peptide" evidence="1">
    <location>
        <begin position="1"/>
        <end position="20"/>
    </location>
</feature>
<dbReference type="AlphaFoldDB" id="A0A0S2KKT3"/>
<protein>
    <recommendedName>
        <fullName evidence="4">TonB-dependent receptor</fullName>
    </recommendedName>
</protein>
<name>A0A0S2KKT3_9BACT</name>
<dbReference type="EMBL" id="CP013195">
    <property type="protein sequence ID" value="ALO48707.1"/>
    <property type="molecule type" value="Genomic_DNA"/>
</dbReference>
<dbReference type="RefSeq" id="WP_060544291.1">
    <property type="nucleotide sequence ID" value="NZ_CP013195.1"/>
</dbReference>
<dbReference type="eggNOG" id="COG4773">
    <property type="taxonomic scope" value="Bacteria"/>
</dbReference>
<accession>A0A0S2KKT3</accession>
<dbReference type="Proteomes" id="UP000056252">
    <property type="component" value="Chromosome"/>
</dbReference>
<evidence type="ECO:0000256" key="1">
    <source>
        <dbReference type="SAM" id="SignalP"/>
    </source>
</evidence>
<evidence type="ECO:0008006" key="4">
    <source>
        <dbReference type="Google" id="ProtNLM"/>
    </source>
</evidence>
<dbReference type="SUPFAM" id="SSF56935">
    <property type="entry name" value="Porins"/>
    <property type="match status" value="1"/>
</dbReference>
<proteinExistence type="predicted"/>
<dbReference type="STRING" id="76123.AS203_06130"/>
<dbReference type="OrthoDB" id="603275at2"/>
<evidence type="ECO:0000313" key="2">
    <source>
        <dbReference type="EMBL" id="ALO48707.1"/>
    </source>
</evidence>
<keyword evidence="3" id="KW-1185">Reference proteome</keyword>
<evidence type="ECO:0000313" key="3">
    <source>
        <dbReference type="Proteomes" id="UP000056252"/>
    </source>
</evidence>
<gene>
    <name evidence="2" type="ORF">AS203_06130</name>
</gene>
<organism evidence="2 3">
    <name type="scientific">Hoylesella enoeca</name>
    <dbReference type="NCBI Taxonomy" id="76123"/>
    <lineage>
        <taxon>Bacteria</taxon>
        <taxon>Pseudomonadati</taxon>
        <taxon>Bacteroidota</taxon>
        <taxon>Bacteroidia</taxon>
        <taxon>Bacteroidales</taxon>
        <taxon>Prevotellaceae</taxon>
        <taxon>Hoylesella</taxon>
    </lineage>
</organism>
<feature type="chain" id="PRO_5006601819" description="TonB-dependent receptor" evidence="1">
    <location>
        <begin position="21"/>
        <end position="879"/>
    </location>
</feature>
<dbReference type="KEGG" id="peo:AS203_06130"/>
<reference evidence="3" key="1">
    <citation type="submission" date="2015-11" db="EMBL/GenBank/DDBJ databases">
        <authorList>
            <person name="Holder M.E."/>
            <person name="Ajami N.J."/>
            <person name="Petrosino J.F."/>
        </authorList>
    </citation>
    <scope>NUCLEOTIDE SEQUENCE [LARGE SCALE GENOMIC DNA]</scope>
    <source>
        <strain evidence="3">F0113</strain>
    </source>
</reference>
<sequence>MGRSLLLIVCLTLSLSSAYAQTDMSISGRVRCGRTFVDGCMVVLLQPSDSSMVAYTMTDKQGRYSLHAVTALSELLIKVTGFNVKRQLAHIKACSQTLDFSVEEENMVLREVVVKSRKLWGNRDTLNYLVSAYTRDRDRTIGDVLRQLPGITIEDNGVIRYQGTPINHFYIENLDMLQGRYNLATQGVKAEDVATVQVMENHEHVRALQDQTPTERAAINLKLKDKAKGVWTKTADLGAGGYADGPLWDATLQMMYLGKSRQHMMRYGGNNVGRDNDAGTVHYGIPAAGGSRMVDIVGHGSPPVGNGMFGYRHGLNLNNLVKFSDHATLNYNFNYSHTLLHGNSFSRTTYLLPDGSERLLTEDIADRNHTNSAHLQLIYEKNAEHRFLNNTLSIFGQWNKGRGNILSNNLINSFLPGGTGGTSSVSQVLHYRSLEITNRTRLVLRTPKGGGFEWTSTNSMSSTPQALAIGGSMAARQDIDLTSISTLNGFEMLRDLRSHNWTLSASAHLNATYTTLNSRLTHPDAPTAAHGDMGHLHGDMRVGPIVQYVNGTFQSALSFPIDLTYTRLDNANMPDEQTDASRLRLYLQPSLSLTWKATGKFTFYANANYSADETTWRKLFTASVMQNYRSLSRYRATLNDSYHADAHFKVSFKDIFNSIFAHLEGGWKRSWSNVAYGTTLDAKAHSVVEAAYMPNHSSRYTLTAYGRKDIDWHTIQMELSVTGSRGENEMLRQSVLTTYRTTNYILHGTLAFDLISGCRINYQATWQRNRSVSANHVLTYGEFSQRGQFNLRLVPSRLFLNLHASHTHNKSLASGKKDYVFIGAGLQFKWSKQVELNLNGDNLTNIHTYTTHSLGDLEETYTEFHLRPRSVILTAHLYL</sequence>
<keyword evidence="1" id="KW-0732">Signal</keyword>